<dbReference type="EMBL" id="QNRQ01000008">
    <property type="protein sequence ID" value="RBP37969.1"/>
    <property type="molecule type" value="Genomic_DNA"/>
</dbReference>
<dbReference type="PROSITE" id="PS50293">
    <property type="entry name" value="TPR_REGION"/>
    <property type="match status" value="1"/>
</dbReference>
<feature type="repeat" description="TPR" evidence="3">
    <location>
        <begin position="420"/>
        <end position="453"/>
    </location>
</feature>
<dbReference type="GO" id="GO:0042802">
    <property type="term" value="F:identical protein binding"/>
    <property type="evidence" value="ECO:0007669"/>
    <property type="project" value="InterPro"/>
</dbReference>
<dbReference type="AlphaFoldDB" id="A0A366H748"/>
<accession>A0A366H748</accession>
<name>A0A366H748_9BURK</name>
<dbReference type="InterPro" id="IPR011990">
    <property type="entry name" value="TPR-like_helical_dom_sf"/>
</dbReference>
<dbReference type="Pfam" id="PF07721">
    <property type="entry name" value="TPR_4"/>
    <property type="match status" value="1"/>
</dbReference>
<evidence type="ECO:0000256" key="1">
    <source>
        <dbReference type="ARBA" id="ARBA00022737"/>
    </source>
</evidence>
<dbReference type="Pfam" id="PF13432">
    <property type="entry name" value="TPR_16"/>
    <property type="match status" value="1"/>
</dbReference>
<evidence type="ECO:0000256" key="3">
    <source>
        <dbReference type="PROSITE-ProRule" id="PRU00339"/>
    </source>
</evidence>
<dbReference type="SUPFAM" id="SSF48452">
    <property type="entry name" value="TPR-like"/>
    <property type="match status" value="2"/>
</dbReference>
<keyword evidence="2 3" id="KW-0802">TPR repeat</keyword>
<dbReference type="SMART" id="SM00028">
    <property type="entry name" value="TPR"/>
    <property type="match status" value="4"/>
</dbReference>
<keyword evidence="5" id="KW-1185">Reference proteome</keyword>
<dbReference type="PANTHER" id="PTHR44943">
    <property type="entry name" value="CELLULOSE SYNTHASE OPERON PROTEIN C"/>
    <property type="match status" value="1"/>
</dbReference>
<dbReference type="InterPro" id="IPR019734">
    <property type="entry name" value="TPR_rpt"/>
</dbReference>
<proteinExistence type="predicted"/>
<dbReference type="PANTHER" id="PTHR44943:SF8">
    <property type="entry name" value="TPR REPEAT-CONTAINING PROTEIN MJ0263"/>
    <property type="match status" value="1"/>
</dbReference>
<sequence length="570" mass="63441">MHAAQAAGPTQHVEQIHLRAGEPPAINLSAELLYRILASEFAAQRGRYDIASQDYLDLAKDTSDPRLAKKAFQLSIVDRNMRRAQLAAQEWAFLAPGDPEAVASSLALAASNGQTAGMALALRERIAKAGDKSLAIGQALGIVSKLNDKKVALEILDQALESNVRDLPVAHLALSDAAWAAGDVTRALAEANHALVLDPNSEPAAQRVLEYGMKDDPAVALRSAYAFIDAHPDARKLQLLLASHLVDRKDFDGALALVRRMRQASPEDFDLLYTEAEVDFRAERYEQAKVLLNEYINVQTQRRQSIADKASNAASDASDARLLLVKIAEKQEDLNEAIRQLGLIDDPTLVFQARVHQAVLQGRLGNIPQARKIIDGLKTTNRQEQTVKALTMASIYRDAGRTDLAVDLLVKADKSMPNSSEIKYDLGMLYERQGKYDDFEKMMRRVIELEPDNANAYNSLGYTLVEQNTRLDEAQDLLEKALQLEPDSPFILDSVGWYFYRTNDLPAALEYLQRSYDLMPLGDVAAHLGEVLWKLNRHEDARRVWRTGMEKEPGNEALLKTLERFKVKKP</sequence>
<dbReference type="InterPro" id="IPR011717">
    <property type="entry name" value="TPR-4"/>
</dbReference>
<dbReference type="InterPro" id="IPR051685">
    <property type="entry name" value="Ycf3/AcsC/BcsC/TPR_MFPF"/>
</dbReference>
<evidence type="ECO:0000256" key="2">
    <source>
        <dbReference type="ARBA" id="ARBA00022803"/>
    </source>
</evidence>
<protein>
    <submittedName>
        <fullName evidence="4">Tetratricopeptide repeat protein</fullName>
    </submittedName>
</protein>
<evidence type="ECO:0000313" key="5">
    <source>
        <dbReference type="Proteomes" id="UP000253628"/>
    </source>
</evidence>
<dbReference type="PROSITE" id="PS50005">
    <property type="entry name" value="TPR"/>
    <property type="match status" value="1"/>
</dbReference>
<evidence type="ECO:0000313" key="4">
    <source>
        <dbReference type="EMBL" id="RBP37969.1"/>
    </source>
</evidence>
<organism evidence="4 5">
    <name type="scientific">Eoetvoesiella caeni</name>
    <dbReference type="NCBI Taxonomy" id="645616"/>
    <lineage>
        <taxon>Bacteria</taxon>
        <taxon>Pseudomonadati</taxon>
        <taxon>Pseudomonadota</taxon>
        <taxon>Betaproteobacteria</taxon>
        <taxon>Burkholderiales</taxon>
        <taxon>Alcaligenaceae</taxon>
        <taxon>Eoetvoesiella</taxon>
    </lineage>
</organism>
<dbReference type="Pfam" id="PF14559">
    <property type="entry name" value="TPR_19"/>
    <property type="match status" value="2"/>
</dbReference>
<gene>
    <name evidence="4" type="ORF">DFR37_108152</name>
</gene>
<keyword evidence="1" id="KW-0677">Repeat</keyword>
<comment type="caution">
    <text evidence="4">The sequence shown here is derived from an EMBL/GenBank/DDBJ whole genome shotgun (WGS) entry which is preliminary data.</text>
</comment>
<dbReference type="Gene3D" id="1.25.40.10">
    <property type="entry name" value="Tetratricopeptide repeat domain"/>
    <property type="match status" value="2"/>
</dbReference>
<reference evidence="4 5" key="1">
    <citation type="submission" date="2018-06" db="EMBL/GenBank/DDBJ databases">
        <title>Genomic Encyclopedia of Type Strains, Phase IV (KMG-IV): sequencing the most valuable type-strain genomes for metagenomic binning, comparative biology and taxonomic classification.</title>
        <authorList>
            <person name="Goeker M."/>
        </authorList>
    </citation>
    <scope>NUCLEOTIDE SEQUENCE [LARGE SCALE GENOMIC DNA]</scope>
    <source>
        <strain evidence="4 5">DSM 25520</strain>
    </source>
</reference>
<dbReference type="Proteomes" id="UP000253628">
    <property type="component" value="Unassembled WGS sequence"/>
</dbReference>